<gene>
    <name evidence="1" type="ORF">C2S53_002548</name>
</gene>
<dbReference type="Proteomes" id="UP001190926">
    <property type="component" value="Unassembled WGS sequence"/>
</dbReference>
<evidence type="ECO:0000313" key="2">
    <source>
        <dbReference type="Proteomes" id="UP001190926"/>
    </source>
</evidence>
<dbReference type="EMBL" id="SDAM02000026">
    <property type="protein sequence ID" value="KAH6836125.1"/>
    <property type="molecule type" value="Genomic_DNA"/>
</dbReference>
<proteinExistence type="predicted"/>
<accession>A0AAD4PEG7</accession>
<sequence length="109" mass="12478">MGFHFVTNFTGAALRRRFSAPHNQQYRSYTPFRHHLHFMKKPSVSETQNHVPTSFSIFRRFCSSKSSNSRMGFLSWYLGMLESRPILTKSASAAVIYATADITSQAIQL</sequence>
<comment type="caution">
    <text evidence="1">The sequence shown here is derived from an EMBL/GenBank/DDBJ whole genome shotgun (WGS) entry which is preliminary data.</text>
</comment>
<organism evidence="1 2">
    <name type="scientific">Perilla frutescens var. hirtella</name>
    <name type="common">Perilla citriodora</name>
    <name type="synonym">Perilla setoyensis</name>
    <dbReference type="NCBI Taxonomy" id="608512"/>
    <lineage>
        <taxon>Eukaryota</taxon>
        <taxon>Viridiplantae</taxon>
        <taxon>Streptophyta</taxon>
        <taxon>Embryophyta</taxon>
        <taxon>Tracheophyta</taxon>
        <taxon>Spermatophyta</taxon>
        <taxon>Magnoliopsida</taxon>
        <taxon>eudicotyledons</taxon>
        <taxon>Gunneridae</taxon>
        <taxon>Pentapetalae</taxon>
        <taxon>asterids</taxon>
        <taxon>lamiids</taxon>
        <taxon>Lamiales</taxon>
        <taxon>Lamiaceae</taxon>
        <taxon>Nepetoideae</taxon>
        <taxon>Elsholtzieae</taxon>
        <taxon>Perilla</taxon>
    </lineage>
</organism>
<evidence type="ECO:0000313" key="1">
    <source>
        <dbReference type="EMBL" id="KAH6836125.1"/>
    </source>
</evidence>
<name>A0AAD4PEG7_PERFH</name>
<dbReference type="AlphaFoldDB" id="A0AAD4PEG7"/>
<keyword evidence="2" id="KW-1185">Reference proteome</keyword>
<reference evidence="1 2" key="1">
    <citation type="journal article" date="2021" name="Nat. Commun.">
        <title>Incipient diploidization of the medicinal plant Perilla within 10,000 years.</title>
        <authorList>
            <person name="Zhang Y."/>
            <person name="Shen Q."/>
            <person name="Leng L."/>
            <person name="Zhang D."/>
            <person name="Chen S."/>
            <person name="Shi Y."/>
            <person name="Ning Z."/>
            <person name="Chen S."/>
        </authorList>
    </citation>
    <scope>NUCLEOTIDE SEQUENCE [LARGE SCALE GENOMIC DNA]</scope>
    <source>
        <strain evidence="2">cv. PC099</strain>
    </source>
</reference>
<protein>
    <submittedName>
        <fullName evidence="1">Peroxisomal membrane 22 kDa family protein</fullName>
    </submittedName>
</protein>